<evidence type="ECO:0000256" key="12">
    <source>
        <dbReference type="ARBA" id="ARBA00023136"/>
    </source>
</evidence>
<dbReference type="OrthoDB" id="248923at2759"/>
<comment type="subcellular location">
    <subcellularLocation>
        <location evidence="3 14">Endoplasmic reticulum membrane</location>
        <topology evidence="3 14">Multi-pass membrane protein</topology>
    </subcellularLocation>
</comment>
<protein>
    <recommendedName>
        <fullName evidence="14">Reticulon-like protein</fullName>
    </recommendedName>
</protein>
<keyword evidence="12 14" id="KW-0472">Membrane</keyword>
<evidence type="ECO:0000256" key="9">
    <source>
        <dbReference type="ARBA" id="ARBA00022842"/>
    </source>
</evidence>
<dbReference type="KEGG" id="dzi:111316745"/>
<dbReference type="GO" id="GO:0006739">
    <property type="term" value="P:NADP+ metabolic process"/>
    <property type="evidence" value="ECO:0007669"/>
    <property type="project" value="TreeGrafter"/>
</dbReference>
<dbReference type="Pfam" id="PF02453">
    <property type="entry name" value="Reticulon"/>
    <property type="match status" value="1"/>
</dbReference>
<dbReference type="Gene3D" id="3.40.718.10">
    <property type="entry name" value="Isopropylmalate Dehydrogenase"/>
    <property type="match status" value="1"/>
</dbReference>
<evidence type="ECO:0000256" key="4">
    <source>
        <dbReference type="ARBA" id="ARBA00007769"/>
    </source>
</evidence>
<dbReference type="GO" id="GO:0046872">
    <property type="term" value="F:metal ion binding"/>
    <property type="evidence" value="ECO:0007669"/>
    <property type="project" value="UniProtKB-KW"/>
</dbReference>
<dbReference type="PROSITE" id="PS50845">
    <property type="entry name" value="RETICULON"/>
    <property type="match status" value="1"/>
</dbReference>
<organism evidence="17 18">
    <name type="scientific">Durio zibethinus</name>
    <name type="common">Durian</name>
    <dbReference type="NCBI Taxonomy" id="66656"/>
    <lineage>
        <taxon>Eukaryota</taxon>
        <taxon>Viridiplantae</taxon>
        <taxon>Streptophyta</taxon>
        <taxon>Embryophyta</taxon>
        <taxon>Tracheophyta</taxon>
        <taxon>Spermatophyta</taxon>
        <taxon>Magnoliopsida</taxon>
        <taxon>eudicotyledons</taxon>
        <taxon>Gunneridae</taxon>
        <taxon>Pentapetalae</taxon>
        <taxon>rosids</taxon>
        <taxon>malvids</taxon>
        <taxon>Malvales</taxon>
        <taxon>Malvaceae</taxon>
        <taxon>Helicteroideae</taxon>
        <taxon>Durio</taxon>
    </lineage>
</organism>
<keyword evidence="8 14" id="KW-0256">Endoplasmic reticulum</keyword>
<evidence type="ECO:0000313" key="17">
    <source>
        <dbReference type="Proteomes" id="UP000515121"/>
    </source>
</evidence>
<comment type="cofactor">
    <cofactor evidence="1">
        <name>Mn(2+)</name>
        <dbReference type="ChEBI" id="CHEBI:29035"/>
    </cofactor>
</comment>
<evidence type="ECO:0000313" key="18">
    <source>
        <dbReference type="RefSeq" id="XP_022774573.1"/>
    </source>
</evidence>
<dbReference type="GO" id="GO:0005789">
    <property type="term" value="C:endoplasmic reticulum membrane"/>
    <property type="evidence" value="ECO:0007669"/>
    <property type="project" value="UniProtKB-SubCell"/>
</dbReference>
<dbReference type="GO" id="GO:0006102">
    <property type="term" value="P:isocitrate metabolic process"/>
    <property type="evidence" value="ECO:0007669"/>
    <property type="project" value="InterPro"/>
</dbReference>
<dbReference type="GO" id="GO:0005739">
    <property type="term" value="C:mitochondrion"/>
    <property type="evidence" value="ECO:0007669"/>
    <property type="project" value="TreeGrafter"/>
</dbReference>
<dbReference type="GeneID" id="111316745"/>
<dbReference type="PANTHER" id="PTHR11822:SF21">
    <property type="entry name" value="ISOCITRATE DEHYDROGENASE [NADP], MITOCHONDRIAL"/>
    <property type="match status" value="1"/>
</dbReference>
<dbReference type="GO" id="GO:0006099">
    <property type="term" value="P:tricarboxylic acid cycle"/>
    <property type="evidence" value="ECO:0007669"/>
    <property type="project" value="UniProtKB-KW"/>
</dbReference>
<evidence type="ECO:0000256" key="6">
    <source>
        <dbReference type="ARBA" id="ARBA00022692"/>
    </source>
</evidence>
<evidence type="ECO:0000256" key="3">
    <source>
        <dbReference type="ARBA" id="ARBA00004477"/>
    </source>
</evidence>
<dbReference type="AlphaFoldDB" id="A0A6P6BBU2"/>
<evidence type="ECO:0000256" key="14">
    <source>
        <dbReference type="RuleBase" id="RU363132"/>
    </source>
</evidence>
<dbReference type="InterPro" id="IPR003388">
    <property type="entry name" value="Reticulon"/>
</dbReference>
<evidence type="ECO:0000256" key="7">
    <source>
        <dbReference type="ARBA" id="ARBA00022723"/>
    </source>
</evidence>
<keyword evidence="13" id="KW-0464">Manganese</keyword>
<name>A0A6P6BBU2_DURZI</name>
<keyword evidence="10 14" id="KW-1133">Transmembrane helix</keyword>
<comment type="similarity">
    <text evidence="4">Belongs to the isocitrate and isopropylmalate dehydrogenases family.</text>
</comment>
<evidence type="ECO:0000259" key="16">
    <source>
        <dbReference type="PROSITE" id="PS50845"/>
    </source>
</evidence>
<evidence type="ECO:0000256" key="5">
    <source>
        <dbReference type="ARBA" id="ARBA00022532"/>
    </source>
</evidence>
<evidence type="ECO:0000256" key="13">
    <source>
        <dbReference type="ARBA" id="ARBA00023211"/>
    </source>
</evidence>
<keyword evidence="17" id="KW-1185">Reference proteome</keyword>
<gene>
    <name evidence="18" type="primary">LOC111316745</name>
</gene>
<evidence type="ECO:0000256" key="10">
    <source>
        <dbReference type="ARBA" id="ARBA00022989"/>
    </source>
</evidence>
<feature type="transmembrane region" description="Helical" evidence="14">
    <location>
        <begin position="83"/>
        <end position="102"/>
    </location>
</feature>
<feature type="region of interest" description="Disordered" evidence="15">
    <location>
        <begin position="478"/>
        <end position="520"/>
    </location>
</feature>
<comment type="cofactor">
    <cofactor evidence="2">
        <name>Mg(2+)</name>
        <dbReference type="ChEBI" id="CHEBI:18420"/>
    </cofactor>
</comment>
<keyword evidence="5" id="KW-0816">Tricarboxylic acid cycle</keyword>
<dbReference type="SUPFAM" id="SSF53659">
    <property type="entry name" value="Isocitrate/Isopropylmalate dehydrogenase-like"/>
    <property type="match status" value="1"/>
</dbReference>
<evidence type="ECO:0000256" key="11">
    <source>
        <dbReference type="ARBA" id="ARBA00023002"/>
    </source>
</evidence>
<evidence type="ECO:0000256" key="1">
    <source>
        <dbReference type="ARBA" id="ARBA00001936"/>
    </source>
</evidence>
<sequence length="520" mass="58420">MAEHEEKHEESLMEKTAEKIRVHDSSSSSLDSDGHQPSTSLIKAKFFRLFGRERPVHLVFDGGKGALGVATVIWVLFELLEYHLLALVYLLLIIALSLLFLWSNATTFIKRSPPRIPEVQIPKDAFVEFAQALRFEINWDFAVVRDITSGRDLKKFLSLILPIVEVGVKCFDLGLPYRLLLMTKLQLKVQKLPLTIKCATIIPDEAGVKEFNLKQMWKSPNGTIWNIWIGSVFREAIICKNAPQLVPGWTKPICIGRQAFGDQYQVIDIVIKEAGKLKLVFEGQYVKTEFKVLNFTGDGGVSLAMYDTDEITNRMTNSKTFLSCEIEMFEKDMSTLSLPLMKGVEETSKVLVKVPKVVPWLCRVIQEGRVVSIGRKIKESVSSLILCSYKSMTHEFAKEAEVFNAKPIIKFNFKVCLMLLLVLTTGTRGVGSEDIGSTLIPRNTAMNSLLVNKNLRGHKLSERREMVGTEAAAMNDSINYKPFQGNSPPNNPVGKQANPYKRPCNPGEYCRQGKTGKKKG</sequence>
<evidence type="ECO:0000256" key="15">
    <source>
        <dbReference type="SAM" id="MobiDB-lite"/>
    </source>
</evidence>
<evidence type="ECO:0000256" key="2">
    <source>
        <dbReference type="ARBA" id="ARBA00001946"/>
    </source>
</evidence>
<dbReference type="PANTHER" id="PTHR11822">
    <property type="entry name" value="NADP-SPECIFIC ISOCITRATE DEHYDROGENASE"/>
    <property type="match status" value="1"/>
</dbReference>
<reference evidence="18" key="1">
    <citation type="submission" date="2025-08" db="UniProtKB">
        <authorList>
            <consortium name="RefSeq"/>
        </authorList>
    </citation>
    <scope>IDENTIFICATION</scope>
    <source>
        <tissue evidence="18">Fruit stalk</tissue>
    </source>
</reference>
<feature type="domain" description="Reticulon" evidence="16">
    <location>
        <begin position="58"/>
        <end position="161"/>
    </location>
</feature>
<dbReference type="InterPro" id="IPR004790">
    <property type="entry name" value="Isocitrate_DH_NADP"/>
</dbReference>
<keyword evidence="9" id="KW-0460">Magnesium</keyword>
<proteinExistence type="inferred from homology"/>
<dbReference type="Proteomes" id="UP000515121">
    <property type="component" value="Unplaced"/>
</dbReference>
<dbReference type="GO" id="GO:0004450">
    <property type="term" value="F:isocitrate dehydrogenase (NADP+) activity"/>
    <property type="evidence" value="ECO:0007669"/>
    <property type="project" value="InterPro"/>
</dbReference>
<keyword evidence="7" id="KW-0479">Metal-binding</keyword>
<keyword evidence="11" id="KW-0560">Oxidoreductase</keyword>
<accession>A0A6P6BBU2</accession>
<dbReference type="RefSeq" id="XP_022774573.1">
    <property type="nucleotide sequence ID" value="XM_022918838.1"/>
</dbReference>
<evidence type="ECO:0000256" key="8">
    <source>
        <dbReference type="ARBA" id="ARBA00022824"/>
    </source>
</evidence>
<feature type="transmembrane region" description="Helical" evidence="14">
    <location>
        <begin position="58"/>
        <end position="77"/>
    </location>
</feature>
<keyword evidence="6 14" id="KW-0812">Transmembrane</keyword>